<dbReference type="PANTHER" id="PTHR43625">
    <property type="entry name" value="AFLATOXIN B1 ALDEHYDE REDUCTASE"/>
    <property type="match status" value="1"/>
</dbReference>
<evidence type="ECO:0000313" key="5">
    <source>
        <dbReference type="Proteomes" id="UP001383192"/>
    </source>
</evidence>
<dbReference type="InterPro" id="IPR050791">
    <property type="entry name" value="Aldo-Keto_reductase"/>
</dbReference>
<protein>
    <submittedName>
        <fullName evidence="4">Aldo-keto reductase str7</fullName>
    </submittedName>
</protein>
<accession>A0AAW0DMM2</accession>
<evidence type="ECO:0000259" key="2">
    <source>
        <dbReference type="Pfam" id="PF00248"/>
    </source>
</evidence>
<dbReference type="Proteomes" id="UP001383192">
    <property type="component" value="Unassembled WGS sequence"/>
</dbReference>
<dbReference type="EMBL" id="JAYKXP010000010">
    <property type="protein sequence ID" value="KAK7053241.1"/>
    <property type="molecule type" value="Genomic_DNA"/>
</dbReference>
<dbReference type="SUPFAM" id="SSF51430">
    <property type="entry name" value="NAD(P)-linked oxidoreductase"/>
    <property type="match status" value="1"/>
</dbReference>
<dbReference type="Pfam" id="PF00248">
    <property type="entry name" value="Aldo_ket_red"/>
    <property type="match status" value="1"/>
</dbReference>
<evidence type="ECO:0000313" key="4">
    <source>
        <dbReference type="EMBL" id="KAK7053241.1"/>
    </source>
</evidence>
<dbReference type="PRINTS" id="PR00069">
    <property type="entry name" value="ALDKETRDTASE"/>
</dbReference>
<feature type="domain" description="NADP-dependent oxidoreductase" evidence="2">
    <location>
        <begin position="17"/>
        <end position="306"/>
    </location>
</feature>
<gene>
    <name evidence="4" type="primary">STR7_1</name>
    <name evidence="3" type="synonym">STR7_5</name>
    <name evidence="4" type="ORF">VNI00_003866</name>
    <name evidence="3" type="ORF">VNI00_019259</name>
</gene>
<evidence type="ECO:0000256" key="1">
    <source>
        <dbReference type="ARBA" id="ARBA00023002"/>
    </source>
</evidence>
<keyword evidence="5" id="KW-1185">Reference proteome</keyword>
<dbReference type="InterPro" id="IPR023210">
    <property type="entry name" value="NADP_OxRdtase_dom"/>
</dbReference>
<dbReference type="AlphaFoldDB" id="A0AAW0DMM2"/>
<dbReference type="EMBL" id="JAYKXP010000343">
    <property type="protein sequence ID" value="KAK7014786.1"/>
    <property type="molecule type" value="Genomic_DNA"/>
</dbReference>
<dbReference type="Gene3D" id="3.20.20.100">
    <property type="entry name" value="NADP-dependent oxidoreductase domain"/>
    <property type="match status" value="1"/>
</dbReference>
<dbReference type="InterPro" id="IPR036812">
    <property type="entry name" value="NAD(P)_OxRdtase_dom_sf"/>
</dbReference>
<organism evidence="4 5">
    <name type="scientific">Paramarasmius palmivorus</name>
    <dbReference type="NCBI Taxonomy" id="297713"/>
    <lineage>
        <taxon>Eukaryota</taxon>
        <taxon>Fungi</taxon>
        <taxon>Dikarya</taxon>
        <taxon>Basidiomycota</taxon>
        <taxon>Agaricomycotina</taxon>
        <taxon>Agaricomycetes</taxon>
        <taxon>Agaricomycetidae</taxon>
        <taxon>Agaricales</taxon>
        <taxon>Marasmiineae</taxon>
        <taxon>Marasmiaceae</taxon>
        <taxon>Paramarasmius</taxon>
    </lineage>
</organism>
<dbReference type="GO" id="GO:0005737">
    <property type="term" value="C:cytoplasm"/>
    <property type="evidence" value="ECO:0007669"/>
    <property type="project" value="TreeGrafter"/>
</dbReference>
<evidence type="ECO:0000313" key="3">
    <source>
        <dbReference type="EMBL" id="KAK7014786.1"/>
    </source>
</evidence>
<dbReference type="PANTHER" id="PTHR43625:SF40">
    <property type="entry name" value="ALDO-KETO REDUCTASE YAKC [NADP(+)]"/>
    <property type="match status" value="1"/>
</dbReference>
<proteinExistence type="predicted"/>
<sequence>MSNSIPQRPLGSSLVPAIGFGVMGISGGYGAIENDEERLKVLDAAYASGCTFWDTANIYGDSEELIGKWLAKNPEKRPHIFLATKFGIQFDGPVRGDPEYVRECFEKSLKRLGVDYVDLYYQHRVDPKTPIEITIGAMADLVKAGKVKHLGLSDCTAKGLERAHSVHPITALQVEYSPLFRPPQDLLTKAKALGVKIVAYSPLGRGVLTGQIKSVDDFEEGDFRRFIPKFSNENFPKILALVNKIGEVGKKHNATPGQTTLAWILSQGEEFFAIPGTKKVKYMKENVGAGSVKLTPEEVAEITKAADEAGAGIPGDMYGEGWIDLVYVESPSL</sequence>
<dbReference type="GO" id="GO:0016491">
    <property type="term" value="F:oxidoreductase activity"/>
    <property type="evidence" value="ECO:0007669"/>
    <property type="project" value="UniProtKB-KW"/>
</dbReference>
<reference evidence="4 5" key="1">
    <citation type="submission" date="2024-01" db="EMBL/GenBank/DDBJ databases">
        <title>A draft genome for a cacao thread blight-causing isolate of Paramarasmius palmivorus.</title>
        <authorList>
            <person name="Baruah I.K."/>
            <person name="Bukari Y."/>
            <person name="Amoako-Attah I."/>
            <person name="Meinhardt L.W."/>
            <person name="Bailey B.A."/>
            <person name="Cohen S.P."/>
        </authorList>
    </citation>
    <scope>NUCLEOTIDE SEQUENCE [LARGE SCALE GENOMIC DNA]</scope>
    <source>
        <strain evidence="4 5">GH-12</strain>
    </source>
</reference>
<comment type="caution">
    <text evidence="4">The sequence shown here is derived from an EMBL/GenBank/DDBJ whole genome shotgun (WGS) entry which is preliminary data.</text>
</comment>
<keyword evidence="1" id="KW-0560">Oxidoreductase</keyword>
<dbReference type="InterPro" id="IPR020471">
    <property type="entry name" value="AKR"/>
</dbReference>
<name>A0AAW0DMM2_9AGAR</name>